<keyword evidence="1" id="KW-0285">Flavoprotein</keyword>
<reference evidence="4" key="1">
    <citation type="submission" date="2018-06" db="EMBL/GenBank/DDBJ databases">
        <authorList>
            <person name="Zhirakovskaya E."/>
        </authorList>
    </citation>
    <scope>NUCLEOTIDE SEQUENCE</scope>
</reference>
<evidence type="ECO:0000259" key="3">
    <source>
        <dbReference type="PROSITE" id="PS51387"/>
    </source>
</evidence>
<dbReference type="AlphaFoldDB" id="A0A3B0TWX5"/>
<gene>
    <name evidence="4" type="ORF">MNBD_ALPHA11-2510</name>
</gene>
<dbReference type="EMBL" id="UOEQ01000108">
    <property type="protein sequence ID" value="VAW16609.1"/>
    <property type="molecule type" value="Genomic_DNA"/>
</dbReference>
<protein>
    <submittedName>
        <fullName evidence="4">Glycolate dehydrogenase, FAD-binding subunit GlcE</fullName>
        <ecNumber evidence="4">1.1.99.14</ecNumber>
    </submittedName>
</protein>
<name>A0A3B0TWX5_9ZZZZ</name>
<dbReference type="Gene3D" id="3.30.465.10">
    <property type="match status" value="1"/>
</dbReference>
<feature type="domain" description="FAD-binding PCMH-type" evidence="3">
    <location>
        <begin position="1"/>
        <end position="187"/>
    </location>
</feature>
<proteinExistence type="predicted"/>
<dbReference type="SUPFAM" id="SSF56176">
    <property type="entry name" value="FAD-binding/transporter-associated domain-like"/>
    <property type="match status" value="1"/>
</dbReference>
<dbReference type="InterPro" id="IPR036318">
    <property type="entry name" value="FAD-bd_PCMH-like_sf"/>
</dbReference>
<evidence type="ECO:0000313" key="4">
    <source>
        <dbReference type="EMBL" id="VAW16609.1"/>
    </source>
</evidence>
<dbReference type="GO" id="GO:0071949">
    <property type="term" value="F:FAD binding"/>
    <property type="evidence" value="ECO:0007669"/>
    <property type="project" value="InterPro"/>
</dbReference>
<organism evidence="4">
    <name type="scientific">hydrothermal vent metagenome</name>
    <dbReference type="NCBI Taxonomy" id="652676"/>
    <lineage>
        <taxon>unclassified sequences</taxon>
        <taxon>metagenomes</taxon>
        <taxon>ecological metagenomes</taxon>
    </lineage>
</organism>
<dbReference type="SUPFAM" id="SSF55103">
    <property type="entry name" value="FAD-linked oxidases, C-terminal domain"/>
    <property type="match status" value="1"/>
</dbReference>
<evidence type="ECO:0000256" key="1">
    <source>
        <dbReference type="ARBA" id="ARBA00022630"/>
    </source>
</evidence>
<accession>A0A3B0TWX5</accession>
<dbReference type="PROSITE" id="PS51387">
    <property type="entry name" value="FAD_PCMH"/>
    <property type="match status" value="1"/>
</dbReference>
<dbReference type="EC" id="1.1.99.14" evidence="4"/>
<keyword evidence="2" id="KW-0274">FAD</keyword>
<keyword evidence="4" id="KW-0560">Oxidoreductase</keyword>
<dbReference type="InterPro" id="IPR016164">
    <property type="entry name" value="FAD-linked_Oxase-like_C"/>
</dbReference>
<dbReference type="InterPro" id="IPR006094">
    <property type="entry name" value="Oxid_FAD_bind_N"/>
</dbReference>
<dbReference type="GO" id="GO:0019154">
    <property type="term" value="F:glycolate dehydrogenase activity"/>
    <property type="evidence" value="ECO:0007669"/>
    <property type="project" value="UniProtKB-EC"/>
</dbReference>
<dbReference type="InterPro" id="IPR016166">
    <property type="entry name" value="FAD-bd_PCMH"/>
</dbReference>
<evidence type="ECO:0000256" key="2">
    <source>
        <dbReference type="ARBA" id="ARBA00022827"/>
    </source>
</evidence>
<dbReference type="Pfam" id="PF01565">
    <property type="entry name" value="FAD_binding_4"/>
    <property type="match status" value="1"/>
</dbReference>
<dbReference type="PANTHER" id="PTHR11748:SF103">
    <property type="entry name" value="GLYCOLATE OXIDASE SUBUNIT GLCE"/>
    <property type="match status" value="1"/>
</dbReference>
<dbReference type="InterPro" id="IPR016169">
    <property type="entry name" value="FAD-bd_PCMH_sub2"/>
</dbReference>
<dbReference type="PANTHER" id="PTHR11748">
    <property type="entry name" value="D-LACTATE DEHYDROGENASE"/>
    <property type="match status" value="1"/>
</dbReference>
<sequence>MSASLYPSSEAEIADIVSEAGAKNSPLRIIGGGTREGLGRPVEAEKTLSLAKHSGISLYEPGALTIVARAGTPIAEIEKILAGENQRLAFEPMDHRPLFGSKGTPTIGGPTIGGIVGGNISGPRRIIGGACRDSLIGVRFINGDGAIIKNGGRVMKNVTGLDLVKLMAGSYGTLGVMSEVSFKVLPANERQATLAILGLDLETGIKVLSSALGSPFEVTGAAFLPEGEDDMSRTLLRVEGFDTQVAYRLDRLKELCAKSINGSKSEMQIVKGKQHNDLWREIRDVKIFQGTDDLVLKLHIKPGDAPAISSAVSTAINEKTGVRMINKMLFDWGGGLIWTSVNAPENISVIRSIVKDFGGHVMLVRAPAKIREQISPFHPEHDRIVAISECIRQKFDPKGILNPYKMIAAAERGK</sequence>